<dbReference type="AlphaFoldDB" id="S8CIW0"/>
<proteinExistence type="inferred from homology"/>
<evidence type="ECO:0000259" key="3">
    <source>
        <dbReference type="PROSITE" id="PS51320"/>
    </source>
</evidence>
<keyword evidence="5" id="KW-1185">Reference proteome</keyword>
<sequence>SDGISIHSKPVIRPSQLTIFYGGSVSVFNDITPEMAQAIIFLAGRGVLGQPKVGSAVAVDHVLILGDHQSPVSVSSHDGLVKAEPPKIMASASAMISAA</sequence>
<evidence type="ECO:0000256" key="2">
    <source>
        <dbReference type="RuleBase" id="RU369065"/>
    </source>
</evidence>
<name>S8CIW0_9LAMI</name>
<dbReference type="GO" id="GO:0005634">
    <property type="term" value="C:nucleus"/>
    <property type="evidence" value="ECO:0007669"/>
    <property type="project" value="UniProtKB-SubCell"/>
</dbReference>
<gene>
    <name evidence="4" type="ORF">M569_10170</name>
</gene>
<dbReference type="GO" id="GO:0009611">
    <property type="term" value="P:response to wounding"/>
    <property type="evidence" value="ECO:0007669"/>
    <property type="project" value="UniProtKB-UniRule"/>
</dbReference>
<dbReference type="SMART" id="SM00979">
    <property type="entry name" value="TIFY"/>
    <property type="match status" value="1"/>
</dbReference>
<dbReference type="OrthoDB" id="1939212at2759"/>
<dbReference type="Proteomes" id="UP000015453">
    <property type="component" value="Unassembled WGS sequence"/>
</dbReference>
<comment type="function">
    <text evidence="2">Repressor of jasmonate responses.</text>
</comment>
<comment type="domain">
    <text evidence="2">The jas domain is required for interaction with COI1.</text>
</comment>
<protein>
    <recommendedName>
        <fullName evidence="2">Protein TIFY</fullName>
    </recommendedName>
    <alternativeName>
        <fullName evidence="2">Jasmonate ZIM domain-containing protein</fullName>
    </alternativeName>
</protein>
<dbReference type="PANTHER" id="PTHR33077:SF149">
    <property type="entry name" value="PROTEIN TIFY"/>
    <property type="match status" value="1"/>
</dbReference>
<dbReference type="PROSITE" id="PS51320">
    <property type="entry name" value="TIFY"/>
    <property type="match status" value="1"/>
</dbReference>
<comment type="subcellular location">
    <subcellularLocation>
        <location evidence="2">Nucleus</location>
    </subcellularLocation>
</comment>
<dbReference type="GO" id="GO:2000022">
    <property type="term" value="P:regulation of jasmonic acid mediated signaling pathway"/>
    <property type="evidence" value="ECO:0007669"/>
    <property type="project" value="UniProtKB-UniRule"/>
</dbReference>
<organism evidence="4 5">
    <name type="scientific">Genlisea aurea</name>
    <dbReference type="NCBI Taxonomy" id="192259"/>
    <lineage>
        <taxon>Eukaryota</taxon>
        <taxon>Viridiplantae</taxon>
        <taxon>Streptophyta</taxon>
        <taxon>Embryophyta</taxon>
        <taxon>Tracheophyta</taxon>
        <taxon>Spermatophyta</taxon>
        <taxon>Magnoliopsida</taxon>
        <taxon>eudicotyledons</taxon>
        <taxon>Gunneridae</taxon>
        <taxon>Pentapetalae</taxon>
        <taxon>asterids</taxon>
        <taxon>lamiids</taxon>
        <taxon>Lamiales</taxon>
        <taxon>Lentibulariaceae</taxon>
        <taxon>Genlisea</taxon>
    </lineage>
</organism>
<dbReference type="InterPro" id="IPR040390">
    <property type="entry name" value="TIFY/JAZ"/>
</dbReference>
<feature type="domain" description="Tify" evidence="3">
    <location>
        <begin position="10"/>
        <end position="45"/>
    </location>
</feature>
<dbReference type="EMBL" id="AUSU01004712">
    <property type="protein sequence ID" value="EPS64611.1"/>
    <property type="molecule type" value="Genomic_DNA"/>
</dbReference>
<keyword evidence="2" id="KW-1184">Jasmonic acid signaling pathway</keyword>
<evidence type="ECO:0000256" key="1">
    <source>
        <dbReference type="ARBA" id="ARBA00008614"/>
    </source>
</evidence>
<comment type="caution">
    <text evidence="4">The sequence shown here is derived from an EMBL/GenBank/DDBJ whole genome shotgun (WGS) entry which is preliminary data.</text>
</comment>
<comment type="similarity">
    <text evidence="1 2">Belongs to the TIFY/JAZ family.</text>
</comment>
<feature type="non-terminal residue" evidence="4">
    <location>
        <position position="1"/>
    </location>
</feature>
<dbReference type="GO" id="GO:0031347">
    <property type="term" value="P:regulation of defense response"/>
    <property type="evidence" value="ECO:0007669"/>
    <property type="project" value="UniProtKB-UniRule"/>
</dbReference>
<evidence type="ECO:0000313" key="5">
    <source>
        <dbReference type="Proteomes" id="UP000015453"/>
    </source>
</evidence>
<dbReference type="Pfam" id="PF06200">
    <property type="entry name" value="tify"/>
    <property type="match status" value="1"/>
</dbReference>
<accession>S8CIW0</accession>
<dbReference type="PANTHER" id="PTHR33077">
    <property type="entry name" value="PROTEIN TIFY 4A-RELATED-RELATED"/>
    <property type="match status" value="1"/>
</dbReference>
<evidence type="ECO:0000313" key="4">
    <source>
        <dbReference type="EMBL" id="EPS64611.1"/>
    </source>
</evidence>
<keyword evidence="2" id="KW-0539">Nucleus</keyword>
<reference evidence="4 5" key="1">
    <citation type="journal article" date="2013" name="BMC Genomics">
        <title>The miniature genome of a carnivorous plant Genlisea aurea contains a low number of genes and short non-coding sequences.</title>
        <authorList>
            <person name="Leushkin E.V."/>
            <person name="Sutormin R.A."/>
            <person name="Nabieva E.R."/>
            <person name="Penin A.A."/>
            <person name="Kondrashov A.S."/>
            <person name="Logacheva M.D."/>
        </authorList>
    </citation>
    <scope>NUCLEOTIDE SEQUENCE [LARGE SCALE GENOMIC DNA]</scope>
</reference>
<dbReference type="InterPro" id="IPR010399">
    <property type="entry name" value="Tify_dom"/>
</dbReference>